<feature type="domain" description="Protein kinase" evidence="1">
    <location>
        <begin position="180"/>
        <end position="574"/>
    </location>
</feature>
<evidence type="ECO:0000313" key="2">
    <source>
        <dbReference type="EMBL" id="TDZ28157.1"/>
    </source>
</evidence>
<dbReference type="GO" id="GO:0005524">
    <property type="term" value="F:ATP binding"/>
    <property type="evidence" value="ECO:0007669"/>
    <property type="project" value="InterPro"/>
</dbReference>
<evidence type="ECO:0000259" key="1">
    <source>
        <dbReference type="PROSITE" id="PS50011"/>
    </source>
</evidence>
<accession>A0A4R8PRA4</accession>
<dbReference type="GO" id="GO:0004672">
    <property type="term" value="F:protein kinase activity"/>
    <property type="evidence" value="ECO:0007669"/>
    <property type="project" value="InterPro"/>
</dbReference>
<sequence length="574" mass="65428">MELGSGIIHRIIHPTAAHYEPPPTNSVHFDNANLTSQPPANWEASQLNPKNRVDSFGPLSHPAWRIDGCTGLGTQFYAIPLFLESIPPMRIDVFIPEQSSQSEQVRDLLDLDVAFHTKDRVRIQQLNVTRHILRALQYWTKSLADPAALFTSLPFGSRIVFKDLSLNVRAINIDVAPTYYLERQLLSASALSAMWADAVSLPLPDCVDISEVHVVEQVHDSVCLVLIGGRLWILKTLTSYTKYLYHELKLLLSAEPHPSIMSRPAHLVTKRCSFGSKVAVIGFTLEYHRYGTLRDVVPFLQGTGMLTPTEQFKWALQITLGVIHRRETSGTFYPDLRLDNVVLSKDRDAVMVDFEQRGVWCEFASPEVNAIEYVRILATDEELPDDVRDRYAERLEVLCPGFESLQNREEYTNPANGYNICWTSLSRQEQEASEVYMLGRVLWCIFEGASAPQQASIWQSYRREADVDFPEYRRTPPKLRALIDDCTRGRRATLNSKVGREGSRITFKDADGADNTGDIQRAAAAWWKREISWAEEFLTMREEARQAGRWRDNHFGRPSLRDVLKRLEDLRDGP</sequence>
<organism evidence="2 3">
    <name type="scientific">Colletotrichum spinosum</name>
    <dbReference type="NCBI Taxonomy" id="1347390"/>
    <lineage>
        <taxon>Eukaryota</taxon>
        <taxon>Fungi</taxon>
        <taxon>Dikarya</taxon>
        <taxon>Ascomycota</taxon>
        <taxon>Pezizomycotina</taxon>
        <taxon>Sordariomycetes</taxon>
        <taxon>Hypocreomycetidae</taxon>
        <taxon>Glomerellales</taxon>
        <taxon>Glomerellaceae</taxon>
        <taxon>Colletotrichum</taxon>
        <taxon>Colletotrichum orbiculare species complex</taxon>
    </lineage>
</organism>
<dbReference type="Proteomes" id="UP000295083">
    <property type="component" value="Unassembled WGS sequence"/>
</dbReference>
<name>A0A4R8PRA4_9PEZI</name>
<dbReference type="EMBL" id="QAPG01001236">
    <property type="protein sequence ID" value="TDZ28157.1"/>
    <property type="molecule type" value="Genomic_DNA"/>
</dbReference>
<protein>
    <recommendedName>
        <fullName evidence="1">Protein kinase domain-containing protein</fullName>
    </recommendedName>
</protein>
<gene>
    <name evidence="2" type="ORF">C8035_v009876</name>
</gene>
<dbReference type="Gene3D" id="1.10.510.10">
    <property type="entry name" value="Transferase(Phosphotransferase) domain 1"/>
    <property type="match status" value="1"/>
</dbReference>
<dbReference type="InterPro" id="IPR000719">
    <property type="entry name" value="Prot_kinase_dom"/>
</dbReference>
<comment type="caution">
    <text evidence="2">The sequence shown here is derived from an EMBL/GenBank/DDBJ whole genome shotgun (WGS) entry which is preliminary data.</text>
</comment>
<dbReference type="PROSITE" id="PS50011">
    <property type="entry name" value="PROTEIN_KINASE_DOM"/>
    <property type="match status" value="1"/>
</dbReference>
<proteinExistence type="predicted"/>
<evidence type="ECO:0000313" key="3">
    <source>
        <dbReference type="Proteomes" id="UP000295083"/>
    </source>
</evidence>
<dbReference type="AlphaFoldDB" id="A0A4R8PRA4"/>
<dbReference type="SUPFAM" id="SSF56112">
    <property type="entry name" value="Protein kinase-like (PK-like)"/>
    <property type="match status" value="1"/>
</dbReference>
<reference evidence="2 3" key="1">
    <citation type="submission" date="2018-11" db="EMBL/GenBank/DDBJ databases">
        <title>Genome sequence and assembly of Colletotrichum spinosum.</title>
        <authorList>
            <person name="Gan P."/>
            <person name="Shirasu K."/>
        </authorList>
    </citation>
    <scope>NUCLEOTIDE SEQUENCE [LARGE SCALE GENOMIC DNA]</scope>
    <source>
        <strain evidence="2 3">CBS 515.97</strain>
    </source>
</reference>
<dbReference type="InterPro" id="IPR011009">
    <property type="entry name" value="Kinase-like_dom_sf"/>
</dbReference>
<keyword evidence="3" id="KW-1185">Reference proteome</keyword>